<evidence type="ECO:0000256" key="1">
    <source>
        <dbReference type="SAM" id="SignalP"/>
    </source>
</evidence>
<proteinExistence type="predicted"/>
<feature type="domain" description="Inter-alpha-trypsin inhibitor heavy chain C-terminal" evidence="2">
    <location>
        <begin position="55"/>
        <end position="195"/>
    </location>
</feature>
<name>A0A8C1TJ51_CYPCA</name>
<feature type="signal peptide" evidence="1">
    <location>
        <begin position="1"/>
        <end position="18"/>
    </location>
</feature>
<dbReference type="InterPro" id="IPR010600">
    <property type="entry name" value="ITI_HC_C"/>
</dbReference>
<feature type="chain" id="PRO_5034227138" description="Inter-alpha-trypsin inhibitor heavy chain C-terminal domain-containing protein" evidence="1">
    <location>
        <begin position="19"/>
        <end position="216"/>
    </location>
</feature>
<dbReference type="InterPro" id="IPR050934">
    <property type="entry name" value="ITIH"/>
</dbReference>
<dbReference type="Pfam" id="PF06668">
    <property type="entry name" value="ITI_HC_C"/>
    <property type="match status" value="1"/>
</dbReference>
<protein>
    <recommendedName>
        <fullName evidence="2">Inter-alpha-trypsin inhibitor heavy chain C-terminal domain-containing protein</fullName>
    </recommendedName>
</protein>
<keyword evidence="1" id="KW-0732">Signal</keyword>
<dbReference type="Ensembl" id="ENSCCRT00015024451.1">
    <property type="protein sequence ID" value="ENSCCRP00015023587.1"/>
    <property type="gene ID" value="ENSCCRG00015010105.1"/>
</dbReference>
<dbReference type="AlphaFoldDB" id="A0A8C1TJ51"/>
<dbReference type="Proteomes" id="UP000694700">
    <property type="component" value="Unplaced"/>
</dbReference>
<reference evidence="3" key="1">
    <citation type="submission" date="2025-08" db="UniProtKB">
        <authorList>
            <consortium name="Ensembl"/>
        </authorList>
    </citation>
    <scope>IDENTIFICATION</scope>
</reference>
<evidence type="ECO:0000313" key="3">
    <source>
        <dbReference type="Ensembl" id="ENSCCRP00015023587.1"/>
    </source>
</evidence>
<dbReference type="GO" id="GO:0030212">
    <property type="term" value="P:hyaluronan metabolic process"/>
    <property type="evidence" value="ECO:0007669"/>
    <property type="project" value="InterPro"/>
</dbReference>
<dbReference type="GO" id="GO:0004867">
    <property type="term" value="F:serine-type endopeptidase inhibitor activity"/>
    <property type="evidence" value="ECO:0007669"/>
    <property type="project" value="InterPro"/>
</dbReference>
<evidence type="ECO:0000313" key="4">
    <source>
        <dbReference type="Proteomes" id="UP000694700"/>
    </source>
</evidence>
<sequence length="216" mass="24936">LSFSILSVFFLIILFKSPFKHKSISVSLKVDGDPHFVVQLPKLHQDLYSFNMIDETEILPTNQRGSVERHGMRITVEEHHSCWIELGVGVQFLILFHHYNHPKYFQMEHLGFYIADGKGLSHLTQGLLGQFQHTLMEVIRVSRDQANFHHAQTNKNTSLATGLLKKGDEHFPVTLQDKILKDSSRKRHSAQCWVVPKVDVERLLGHSYESYVVDHQ</sequence>
<dbReference type="PANTHER" id="PTHR10338">
    <property type="entry name" value="INTER-ALPHA-TRYPSIN INHIBITOR HEAVY CHAIN FAMILY MEMBER"/>
    <property type="match status" value="1"/>
</dbReference>
<accession>A0A8C1TJ51</accession>
<organism evidence="3 4">
    <name type="scientific">Cyprinus carpio</name>
    <name type="common">Common carp</name>
    <dbReference type="NCBI Taxonomy" id="7962"/>
    <lineage>
        <taxon>Eukaryota</taxon>
        <taxon>Metazoa</taxon>
        <taxon>Chordata</taxon>
        <taxon>Craniata</taxon>
        <taxon>Vertebrata</taxon>
        <taxon>Euteleostomi</taxon>
        <taxon>Actinopterygii</taxon>
        <taxon>Neopterygii</taxon>
        <taxon>Teleostei</taxon>
        <taxon>Ostariophysi</taxon>
        <taxon>Cypriniformes</taxon>
        <taxon>Cyprinidae</taxon>
        <taxon>Cyprininae</taxon>
        <taxon>Cyprinus</taxon>
    </lineage>
</organism>
<evidence type="ECO:0000259" key="2">
    <source>
        <dbReference type="Pfam" id="PF06668"/>
    </source>
</evidence>
<dbReference type="PANTHER" id="PTHR10338:SF155">
    <property type="entry name" value="INTER-ALPHA-TRYPSIN INHIBITOR HEAVY CHAIN H6"/>
    <property type="match status" value="1"/>
</dbReference>